<dbReference type="PANTHER" id="PTHR28285">
    <property type="entry name" value="PROTEIN BIG1"/>
    <property type="match status" value="1"/>
</dbReference>
<comment type="similarity">
    <text evidence="2">Belongs to the BIG1 family.</text>
</comment>
<keyword evidence="9" id="KW-0961">Cell wall biogenesis/degradation</keyword>
<evidence type="ECO:0000256" key="7">
    <source>
        <dbReference type="ARBA" id="ARBA00022989"/>
    </source>
</evidence>
<keyword evidence="14" id="KW-1185">Reference proteome</keyword>
<dbReference type="GO" id="GO:0071555">
    <property type="term" value="P:cell wall organization"/>
    <property type="evidence" value="ECO:0007669"/>
    <property type="project" value="UniProtKB-KW"/>
</dbReference>
<keyword evidence="7 10" id="KW-1133">Transmembrane helix</keyword>
<dbReference type="GO" id="GO:0006078">
    <property type="term" value="P:(1-&gt;6)-beta-D-glucan biosynthetic process"/>
    <property type="evidence" value="ECO:0007669"/>
    <property type="project" value="TreeGrafter"/>
</dbReference>
<evidence type="ECO:0000256" key="9">
    <source>
        <dbReference type="ARBA" id="ARBA00023316"/>
    </source>
</evidence>
<feature type="chain" id="PRO_5040461682" description="Protein BIG1" evidence="11">
    <location>
        <begin position="20"/>
        <end position="298"/>
    </location>
</feature>
<evidence type="ECO:0000256" key="3">
    <source>
        <dbReference type="ARBA" id="ARBA00022089"/>
    </source>
</evidence>
<evidence type="ECO:0000256" key="10">
    <source>
        <dbReference type="SAM" id="Phobius"/>
    </source>
</evidence>
<dbReference type="InterPro" id="IPR037654">
    <property type="entry name" value="Big1"/>
</dbReference>
<feature type="signal peptide" evidence="11">
    <location>
        <begin position="1"/>
        <end position="19"/>
    </location>
</feature>
<dbReference type="EMBL" id="ML978126">
    <property type="protein sequence ID" value="KAF2099140.1"/>
    <property type="molecule type" value="Genomic_DNA"/>
</dbReference>
<evidence type="ECO:0000256" key="2">
    <source>
        <dbReference type="ARBA" id="ARBA00008203"/>
    </source>
</evidence>
<dbReference type="GO" id="GO:0009272">
    <property type="term" value="P:fungal-type cell wall biogenesis"/>
    <property type="evidence" value="ECO:0007669"/>
    <property type="project" value="TreeGrafter"/>
</dbReference>
<dbReference type="PANTHER" id="PTHR28285:SF1">
    <property type="entry name" value="PROTEIN BIG1"/>
    <property type="match status" value="1"/>
</dbReference>
<evidence type="ECO:0000313" key="13">
    <source>
        <dbReference type="EMBL" id="KAF2099140.1"/>
    </source>
</evidence>
<feature type="domain" description="V-type proton ATPase subunit S1/VOA1 transmembrane" evidence="12">
    <location>
        <begin position="249"/>
        <end position="287"/>
    </location>
</feature>
<evidence type="ECO:0000256" key="6">
    <source>
        <dbReference type="ARBA" id="ARBA00022824"/>
    </source>
</evidence>
<dbReference type="GO" id="GO:0005789">
    <property type="term" value="C:endoplasmic reticulum membrane"/>
    <property type="evidence" value="ECO:0007669"/>
    <property type="project" value="UniProtKB-SubCell"/>
</dbReference>
<protein>
    <recommendedName>
        <fullName evidence="3">Protein BIG1</fullName>
    </recommendedName>
</protein>
<keyword evidence="4 10" id="KW-0812">Transmembrane</keyword>
<evidence type="ECO:0000256" key="5">
    <source>
        <dbReference type="ARBA" id="ARBA00022729"/>
    </source>
</evidence>
<reference evidence="13" key="1">
    <citation type="journal article" date="2020" name="Stud. Mycol.">
        <title>101 Dothideomycetes genomes: a test case for predicting lifestyles and emergence of pathogens.</title>
        <authorList>
            <person name="Haridas S."/>
            <person name="Albert R."/>
            <person name="Binder M."/>
            <person name="Bloem J."/>
            <person name="Labutti K."/>
            <person name="Salamov A."/>
            <person name="Andreopoulos B."/>
            <person name="Baker S."/>
            <person name="Barry K."/>
            <person name="Bills G."/>
            <person name="Bluhm B."/>
            <person name="Cannon C."/>
            <person name="Castanera R."/>
            <person name="Culley D."/>
            <person name="Daum C."/>
            <person name="Ezra D."/>
            <person name="Gonzalez J."/>
            <person name="Henrissat B."/>
            <person name="Kuo A."/>
            <person name="Liang C."/>
            <person name="Lipzen A."/>
            <person name="Lutzoni F."/>
            <person name="Magnuson J."/>
            <person name="Mondo S."/>
            <person name="Nolan M."/>
            <person name="Ohm R."/>
            <person name="Pangilinan J."/>
            <person name="Park H.-J."/>
            <person name="Ramirez L."/>
            <person name="Alfaro M."/>
            <person name="Sun H."/>
            <person name="Tritt A."/>
            <person name="Yoshinaga Y."/>
            <person name="Zwiers L.-H."/>
            <person name="Turgeon B."/>
            <person name="Goodwin S."/>
            <person name="Spatafora J."/>
            <person name="Crous P."/>
            <person name="Grigoriev I."/>
        </authorList>
    </citation>
    <scope>NUCLEOTIDE SEQUENCE</scope>
    <source>
        <strain evidence="13">CBS 133067</strain>
    </source>
</reference>
<evidence type="ECO:0000256" key="1">
    <source>
        <dbReference type="ARBA" id="ARBA00004115"/>
    </source>
</evidence>
<organism evidence="13 14">
    <name type="scientific">Rhizodiscina lignyota</name>
    <dbReference type="NCBI Taxonomy" id="1504668"/>
    <lineage>
        <taxon>Eukaryota</taxon>
        <taxon>Fungi</taxon>
        <taxon>Dikarya</taxon>
        <taxon>Ascomycota</taxon>
        <taxon>Pezizomycotina</taxon>
        <taxon>Dothideomycetes</taxon>
        <taxon>Pleosporomycetidae</taxon>
        <taxon>Aulographales</taxon>
        <taxon>Rhizodiscinaceae</taxon>
        <taxon>Rhizodiscina</taxon>
    </lineage>
</organism>
<evidence type="ECO:0000256" key="8">
    <source>
        <dbReference type="ARBA" id="ARBA00023136"/>
    </source>
</evidence>
<comment type="caution">
    <text evidence="13">The sequence shown here is derived from an EMBL/GenBank/DDBJ whole genome shotgun (WGS) entry which is preliminary data.</text>
</comment>
<evidence type="ECO:0000259" key="12">
    <source>
        <dbReference type="Pfam" id="PF20520"/>
    </source>
</evidence>
<evidence type="ECO:0000256" key="4">
    <source>
        <dbReference type="ARBA" id="ARBA00022692"/>
    </source>
</evidence>
<gene>
    <name evidence="13" type="ORF">NA57DRAFT_76372</name>
</gene>
<keyword evidence="6" id="KW-0256">Endoplasmic reticulum</keyword>
<evidence type="ECO:0000313" key="14">
    <source>
        <dbReference type="Proteomes" id="UP000799772"/>
    </source>
</evidence>
<accession>A0A9P4ICQ0</accession>
<dbReference type="Pfam" id="PF20520">
    <property type="entry name" value="Ac45-VOA1_TM"/>
    <property type="match status" value="1"/>
</dbReference>
<sequence length="298" mass="32938">MLLLRSLWVIALSISSAAAFKDTSPFLLFSSAPISTPIALSSNIARSSTIRDSLSELLKTCDWDNYILVSQPSQSPADFSNWGAYPHIRRWLEKRDDTVKTATAVPEVIGEIDIDAIAQQLELGCKATVEDVETSAGYAPIGNESKRVRKIVFDALPSLASERAEKIMEHDLFLNAVLSGMQEQSYIVIYTSTPASAHSDSMPEHELHLYEMDDPFPSALHTDLKRDVNAHQSNSTVNSTLPLFERYEYFNPAIFTGILVAIPLFLILYTGISAVASLQVSYFAFSKEMGPAAQKKQQ</sequence>
<name>A0A9P4ICQ0_9PEZI</name>
<dbReference type="AlphaFoldDB" id="A0A9P4ICQ0"/>
<feature type="transmembrane region" description="Helical" evidence="10">
    <location>
        <begin position="254"/>
        <end position="285"/>
    </location>
</feature>
<dbReference type="Proteomes" id="UP000799772">
    <property type="component" value="Unassembled WGS sequence"/>
</dbReference>
<dbReference type="InterPro" id="IPR046756">
    <property type="entry name" value="VAS1/VOA1_TM"/>
</dbReference>
<keyword evidence="8 10" id="KW-0472">Membrane</keyword>
<dbReference type="OrthoDB" id="9985059at2759"/>
<comment type="subcellular location">
    <subcellularLocation>
        <location evidence="1">Endoplasmic reticulum membrane</location>
        <topology evidence="1">Single-pass type I membrane protein</topology>
    </subcellularLocation>
</comment>
<evidence type="ECO:0000256" key="11">
    <source>
        <dbReference type="SAM" id="SignalP"/>
    </source>
</evidence>
<keyword evidence="5 11" id="KW-0732">Signal</keyword>
<proteinExistence type="inferred from homology"/>